<dbReference type="InterPro" id="IPR052541">
    <property type="entry name" value="SQRD"/>
</dbReference>
<dbReference type="Proteomes" id="UP000885830">
    <property type="component" value="Unassembled WGS sequence"/>
</dbReference>
<reference evidence="2" key="1">
    <citation type="journal article" date="2020" name="mSystems">
        <title>Genome- and Community-Level Interaction Insights into Carbon Utilization and Element Cycling Functions of Hydrothermarchaeota in Hydrothermal Sediment.</title>
        <authorList>
            <person name="Zhou Z."/>
            <person name="Liu Y."/>
            <person name="Xu W."/>
            <person name="Pan J."/>
            <person name="Luo Z.H."/>
            <person name="Li M."/>
        </authorList>
    </citation>
    <scope>NUCLEOTIDE SEQUENCE [LARGE SCALE GENOMIC DNA]</scope>
    <source>
        <strain evidence="2">HyVt-485</strain>
    </source>
</reference>
<feature type="non-terminal residue" evidence="2">
    <location>
        <position position="203"/>
    </location>
</feature>
<dbReference type="AlphaFoldDB" id="A0A7C5QWC8"/>
<evidence type="ECO:0000259" key="1">
    <source>
        <dbReference type="Pfam" id="PF07992"/>
    </source>
</evidence>
<protein>
    <submittedName>
        <fullName evidence="2">NAD(P)/FAD-dependent oxidoreductase</fullName>
    </submittedName>
</protein>
<dbReference type="InterPro" id="IPR023753">
    <property type="entry name" value="FAD/NAD-binding_dom"/>
</dbReference>
<dbReference type="EMBL" id="DRMJ01000293">
    <property type="protein sequence ID" value="HHL43102.1"/>
    <property type="molecule type" value="Genomic_DNA"/>
</dbReference>
<dbReference type="Gene3D" id="3.50.50.100">
    <property type="match status" value="1"/>
</dbReference>
<organism evidence="2">
    <name type="scientific">Hellea balneolensis</name>
    <dbReference type="NCBI Taxonomy" id="287478"/>
    <lineage>
        <taxon>Bacteria</taxon>
        <taxon>Pseudomonadati</taxon>
        <taxon>Pseudomonadota</taxon>
        <taxon>Alphaproteobacteria</taxon>
        <taxon>Maricaulales</taxon>
        <taxon>Robiginitomaculaceae</taxon>
        <taxon>Hellea</taxon>
    </lineage>
</organism>
<proteinExistence type="predicted"/>
<sequence length="203" mass="22314">MAKIVILGAGLGGVVAAYEMKDNARREDEVVVINDIDYYQFVPSNPWVLVGWRKRDAITVDLKAPMKKRGIELIVDAATQLDPENKVIHCKSGREVTYDYLIIATGPELAFDAIDGLGPNANTQSVCHIDHAEQAYEKFEEFCKNPGPLIVGAVQGASCYGPAYETAMIIDTELKKRKIRDKVKMTFVTAEPYIGHLGLDGVG</sequence>
<dbReference type="SUPFAM" id="SSF51905">
    <property type="entry name" value="FAD/NAD(P)-binding domain"/>
    <property type="match status" value="1"/>
</dbReference>
<dbReference type="PANTHER" id="PTHR43755">
    <property type="match status" value="1"/>
</dbReference>
<dbReference type="GO" id="GO:0016491">
    <property type="term" value="F:oxidoreductase activity"/>
    <property type="evidence" value="ECO:0007669"/>
    <property type="project" value="InterPro"/>
</dbReference>
<dbReference type="PANTHER" id="PTHR43755:SF1">
    <property type="entry name" value="FAD-DEPENDENT PYRIDINE NUCLEOTIDE-DISULPHIDE OXIDOREDUCTASE"/>
    <property type="match status" value="1"/>
</dbReference>
<gene>
    <name evidence="2" type="ORF">ENJ42_05755</name>
</gene>
<dbReference type="InterPro" id="IPR036188">
    <property type="entry name" value="FAD/NAD-bd_sf"/>
</dbReference>
<feature type="domain" description="FAD/NAD(P)-binding" evidence="1">
    <location>
        <begin position="3"/>
        <end position="138"/>
    </location>
</feature>
<accession>A0A7C5QWC8</accession>
<name>A0A7C5QWC8_9PROT</name>
<comment type="caution">
    <text evidence="2">The sequence shown here is derived from an EMBL/GenBank/DDBJ whole genome shotgun (WGS) entry which is preliminary data.</text>
</comment>
<evidence type="ECO:0000313" key="2">
    <source>
        <dbReference type="EMBL" id="HHL43102.1"/>
    </source>
</evidence>
<dbReference type="Pfam" id="PF07992">
    <property type="entry name" value="Pyr_redox_2"/>
    <property type="match status" value="1"/>
</dbReference>